<dbReference type="OrthoDB" id="9785699at2"/>
<evidence type="ECO:0000259" key="4">
    <source>
        <dbReference type="SMART" id="SM00729"/>
    </source>
</evidence>
<reference evidence="5 6" key="2">
    <citation type="journal article" date="2012" name="Stand. Genomic Sci.">
        <title>Complete Genome Sequence of Clostridium clariflavum DSM 19732.</title>
        <authorList>
            <person name="Izquierdo J.A."/>
            <person name="Goodwin L."/>
            <person name="Davenport K.W."/>
            <person name="Teshima H."/>
            <person name="Bruce D."/>
            <person name="Detter C."/>
            <person name="Tapia R."/>
            <person name="Han S."/>
            <person name="Land M."/>
            <person name="Hauser L."/>
            <person name="Jeffries C.D."/>
            <person name="Han J."/>
            <person name="Pitluck S."/>
            <person name="Nolan M."/>
            <person name="Chen A."/>
            <person name="Huntemann M."/>
            <person name="Mavromatis K."/>
            <person name="Mikhailova N."/>
            <person name="Liolios K."/>
            <person name="Woyke T."/>
            <person name="Lynd L.R."/>
        </authorList>
    </citation>
    <scope>NUCLEOTIDE SEQUENCE [LARGE SCALE GENOMIC DNA]</scope>
    <source>
        <strain evidence="6">DSM 19732 / NBRC 101661 / EBR45</strain>
    </source>
</reference>
<dbReference type="SMART" id="SM00729">
    <property type="entry name" value="Elp3"/>
    <property type="match status" value="1"/>
</dbReference>
<dbReference type="Pfam" id="PF04055">
    <property type="entry name" value="Radical_SAM"/>
    <property type="match status" value="1"/>
</dbReference>
<gene>
    <name evidence="5" type="ordered locus">Clocl_3426</name>
</gene>
<proteinExistence type="predicted"/>
<dbReference type="SUPFAM" id="SSF102114">
    <property type="entry name" value="Radical SAM enzymes"/>
    <property type="match status" value="1"/>
</dbReference>
<dbReference type="InterPro" id="IPR006638">
    <property type="entry name" value="Elp3/MiaA/NifB-like_rSAM"/>
</dbReference>
<keyword evidence="3" id="KW-0411">Iron-sulfur</keyword>
<dbReference type="GO" id="GO:0051536">
    <property type="term" value="F:iron-sulfur cluster binding"/>
    <property type="evidence" value="ECO:0007669"/>
    <property type="project" value="UniProtKB-KW"/>
</dbReference>
<dbReference type="eggNOG" id="COG1533">
    <property type="taxonomic scope" value="Bacteria"/>
</dbReference>
<evidence type="ECO:0000313" key="6">
    <source>
        <dbReference type="Proteomes" id="UP000005435"/>
    </source>
</evidence>
<dbReference type="SFLD" id="SFLDS00029">
    <property type="entry name" value="Radical_SAM"/>
    <property type="match status" value="1"/>
</dbReference>
<dbReference type="SFLD" id="SFLDG01084">
    <property type="entry name" value="Uncharacterised_Radical_SAM_Su"/>
    <property type="match status" value="1"/>
</dbReference>
<reference evidence="6" key="1">
    <citation type="submission" date="2011-12" db="EMBL/GenBank/DDBJ databases">
        <title>Complete sequence of Clostridium clariflavum DSM 19732.</title>
        <authorList>
            <consortium name="US DOE Joint Genome Institute"/>
            <person name="Lucas S."/>
            <person name="Han J."/>
            <person name="Lapidus A."/>
            <person name="Cheng J.-F."/>
            <person name="Goodwin L."/>
            <person name="Pitluck S."/>
            <person name="Peters L."/>
            <person name="Teshima H."/>
            <person name="Detter J.C."/>
            <person name="Han C."/>
            <person name="Tapia R."/>
            <person name="Land M."/>
            <person name="Hauser L."/>
            <person name="Kyrpides N."/>
            <person name="Ivanova N."/>
            <person name="Pagani I."/>
            <person name="Kitzmiller T."/>
            <person name="Lynd L."/>
            <person name="Izquierdo J."/>
            <person name="Woyke T."/>
        </authorList>
    </citation>
    <scope>NUCLEOTIDE SEQUENCE [LARGE SCALE GENOMIC DNA]</scope>
    <source>
        <strain evidence="6">DSM 19732 / NBRC 101661 / EBR45</strain>
    </source>
</reference>
<evidence type="ECO:0000256" key="1">
    <source>
        <dbReference type="ARBA" id="ARBA00022723"/>
    </source>
</evidence>
<keyword evidence="5" id="KW-0456">Lyase</keyword>
<accession>G8LXZ2</accession>
<evidence type="ECO:0000256" key="2">
    <source>
        <dbReference type="ARBA" id="ARBA00023004"/>
    </source>
</evidence>
<dbReference type="PANTHER" id="PTHR43432">
    <property type="entry name" value="SLR0285 PROTEIN"/>
    <property type="match status" value="1"/>
</dbReference>
<evidence type="ECO:0000313" key="5">
    <source>
        <dbReference type="EMBL" id="AEV69924.1"/>
    </source>
</evidence>
<feature type="domain" description="Elp3/MiaA/NifB-like radical SAM core" evidence="4">
    <location>
        <begin position="22"/>
        <end position="243"/>
    </location>
</feature>
<protein>
    <submittedName>
        <fullName evidence="5">DNA repair photolyase</fullName>
    </submittedName>
</protein>
<dbReference type="GO" id="GO:0016829">
    <property type="term" value="F:lyase activity"/>
    <property type="evidence" value="ECO:0007669"/>
    <property type="project" value="UniProtKB-KW"/>
</dbReference>
<dbReference type="RefSeq" id="WP_014256454.1">
    <property type="nucleotide sequence ID" value="NC_016627.1"/>
</dbReference>
<dbReference type="InterPro" id="IPR058240">
    <property type="entry name" value="rSAM_sf"/>
</dbReference>
<dbReference type="InterPro" id="IPR007197">
    <property type="entry name" value="rSAM"/>
</dbReference>
<sequence>MEFIDAKTIVSGYSENNPWFGINYNMNIYKGCCHGCIYCDSRSECYGVDDFDRVRAKKNALAIIERELKSKRKKGVVGTGAMSDPYNPLEREYKLTRGALELINRYGYGAAIATKSDLILRDIDILKEISRYSPVLIKITITTADDLLCSKIEPNVSLSSDRFRTIKKLSGEGIFAGILLMPVLPFIDDTDDNIIKIIELASQNGAKFIYPAFGVTLRQNQREWYYSKLDELFPSLKEKYIKSYGNSYECRSLRSKELWDLFKNKCNECGILYKMNDIVKGYKDPYINEQISLF</sequence>
<keyword evidence="6" id="KW-1185">Reference proteome</keyword>
<dbReference type="AlphaFoldDB" id="G8LXZ2"/>
<dbReference type="CDD" id="cd01335">
    <property type="entry name" value="Radical_SAM"/>
    <property type="match status" value="1"/>
</dbReference>
<dbReference type="InterPro" id="IPR040086">
    <property type="entry name" value="MJ0683-like"/>
</dbReference>
<dbReference type="KEGG" id="ccl:Clocl_3426"/>
<dbReference type="PANTHER" id="PTHR43432:SF5">
    <property type="entry name" value="ELP3_MIAA_NIFB-LIKE RADICAL SAM CORE DOMAIN-CONTAINING PROTEIN"/>
    <property type="match status" value="1"/>
</dbReference>
<dbReference type="Proteomes" id="UP000005435">
    <property type="component" value="Chromosome"/>
</dbReference>
<dbReference type="EMBL" id="CP003065">
    <property type="protein sequence ID" value="AEV69924.1"/>
    <property type="molecule type" value="Genomic_DNA"/>
</dbReference>
<name>G8LXZ2_ACECE</name>
<dbReference type="GO" id="GO:0046872">
    <property type="term" value="F:metal ion binding"/>
    <property type="evidence" value="ECO:0007669"/>
    <property type="project" value="UniProtKB-KW"/>
</dbReference>
<keyword evidence="1" id="KW-0479">Metal-binding</keyword>
<keyword evidence="2" id="KW-0408">Iron</keyword>
<dbReference type="STRING" id="720554.Clocl_3426"/>
<evidence type="ECO:0000256" key="3">
    <source>
        <dbReference type="ARBA" id="ARBA00023014"/>
    </source>
</evidence>
<dbReference type="HOGENOM" id="CLU_015525_2_0_9"/>
<dbReference type="Gene3D" id="3.80.30.30">
    <property type="match status" value="1"/>
</dbReference>
<organism evidence="5 6">
    <name type="scientific">Acetivibrio clariflavus (strain DSM 19732 / NBRC 101661 / EBR45)</name>
    <name type="common">Clostridium clariflavum</name>
    <dbReference type="NCBI Taxonomy" id="720554"/>
    <lineage>
        <taxon>Bacteria</taxon>
        <taxon>Bacillati</taxon>
        <taxon>Bacillota</taxon>
        <taxon>Clostridia</taxon>
        <taxon>Eubacteriales</taxon>
        <taxon>Oscillospiraceae</taxon>
        <taxon>Acetivibrio</taxon>
    </lineage>
</organism>